<reference evidence="2 3" key="1">
    <citation type="submission" date="2017-03" db="EMBL/GenBank/DDBJ databases">
        <title>WGS assembly of Porphyra umbilicalis.</title>
        <authorList>
            <person name="Brawley S.H."/>
            <person name="Blouin N.A."/>
            <person name="Ficko-Blean E."/>
            <person name="Wheeler G.L."/>
            <person name="Lohr M."/>
            <person name="Goodson H.V."/>
            <person name="Jenkins J.W."/>
            <person name="Blaby-Haas C.E."/>
            <person name="Helliwell K.E."/>
            <person name="Chan C."/>
            <person name="Marriage T."/>
            <person name="Bhattacharya D."/>
            <person name="Klein A.S."/>
            <person name="Badis Y."/>
            <person name="Brodie J."/>
            <person name="Cao Y."/>
            <person name="Collen J."/>
            <person name="Dittami S.M."/>
            <person name="Gachon C.M."/>
            <person name="Green B.R."/>
            <person name="Karpowicz S."/>
            <person name="Kim J.W."/>
            <person name="Kudahl U."/>
            <person name="Lin S."/>
            <person name="Michel G."/>
            <person name="Mittag M."/>
            <person name="Olson B.J."/>
            <person name="Pangilinan J."/>
            <person name="Peng Y."/>
            <person name="Qiu H."/>
            <person name="Shu S."/>
            <person name="Singer J.T."/>
            <person name="Smith A.G."/>
            <person name="Sprecher B.N."/>
            <person name="Wagner V."/>
            <person name="Wang W."/>
            <person name="Wang Z.-Y."/>
            <person name="Yan J."/>
            <person name="Yarish C."/>
            <person name="Zoeuner-Riek S."/>
            <person name="Zhuang Y."/>
            <person name="Zou Y."/>
            <person name="Lindquist E.A."/>
            <person name="Grimwood J."/>
            <person name="Barry K."/>
            <person name="Rokhsar D.S."/>
            <person name="Schmutz J."/>
            <person name="Stiller J.W."/>
            <person name="Grossman A.R."/>
            <person name="Prochnik S.E."/>
        </authorList>
    </citation>
    <scope>NUCLEOTIDE SEQUENCE [LARGE SCALE GENOMIC DNA]</scope>
    <source>
        <strain evidence="2">4086291</strain>
    </source>
</reference>
<name>A0A1X6NQ46_PORUM</name>
<gene>
    <name evidence="2" type="ORF">BU14_0741s0004</name>
</gene>
<accession>A0A1X6NQ46</accession>
<protein>
    <submittedName>
        <fullName evidence="2">Uncharacterized protein</fullName>
    </submittedName>
</protein>
<organism evidence="2 3">
    <name type="scientific">Porphyra umbilicalis</name>
    <name type="common">Purple laver</name>
    <name type="synonym">Red alga</name>
    <dbReference type="NCBI Taxonomy" id="2786"/>
    <lineage>
        <taxon>Eukaryota</taxon>
        <taxon>Rhodophyta</taxon>
        <taxon>Bangiophyceae</taxon>
        <taxon>Bangiales</taxon>
        <taxon>Bangiaceae</taxon>
        <taxon>Porphyra</taxon>
    </lineage>
</organism>
<keyword evidence="3" id="KW-1185">Reference proteome</keyword>
<dbReference type="EMBL" id="KV919249">
    <property type="protein sequence ID" value="OSX70493.1"/>
    <property type="molecule type" value="Genomic_DNA"/>
</dbReference>
<dbReference type="AlphaFoldDB" id="A0A1X6NQ46"/>
<evidence type="ECO:0000313" key="3">
    <source>
        <dbReference type="Proteomes" id="UP000218209"/>
    </source>
</evidence>
<evidence type="ECO:0000256" key="1">
    <source>
        <dbReference type="SAM" id="MobiDB-lite"/>
    </source>
</evidence>
<feature type="region of interest" description="Disordered" evidence="1">
    <location>
        <begin position="71"/>
        <end position="97"/>
    </location>
</feature>
<sequence>MLPQAHRARGIPLHAVVDPVDPRAAVLNQCGASRAMGVCFLPEQPPLSAAAAGGARGADTSATVSVVRQGIPTSHGRRGHCRTRRRHRRRRPNNGSTWCTTALRRTFAAAVPVERFVFSDA</sequence>
<feature type="compositionally biased region" description="Basic residues" evidence="1">
    <location>
        <begin position="75"/>
        <end position="92"/>
    </location>
</feature>
<dbReference type="Proteomes" id="UP000218209">
    <property type="component" value="Unassembled WGS sequence"/>
</dbReference>
<proteinExistence type="predicted"/>
<evidence type="ECO:0000313" key="2">
    <source>
        <dbReference type="EMBL" id="OSX70493.1"/>
    </source>
</evidence>